<gene>
    <name evidence="5" type="ORF">CLAC_02750</name>
</gene>
<dbReference type="UniPathway" id="UPA00124"/>
<dbReference type="Proteomes" id="UP000058446">
    <property type="component" value="Chromosome"/>
</dbReference>
<comment type="similarity">
    <text evidence="1 2">Belongs to the dTDP-4-dehydrorhamnose reductase family.</text>
</comment>
<feature type="region of interest" description="Disordered" evidence="3">
    <location>
        <begin position="1"/>
        <end position="22"/>
    </location>
</feature>
<dbReference type="Gene3D" id="3.40.50.720">
    <property type="entry name" value="NAD(P)-binding Rossmann-like Domain"/>
    <property type="match status" value="1"/>
</dbReference>
<dbReference type="GO" id="GO:0008831">
    <property type="term" value="F:dTDP-4-dehydrorhamnose reductase activity"/>
    <property type="evidence" value="ECO:0007669"/>
    <property type="project" value="UniProtKB-EC"/>
</dbReference>
<evidence type="ECO:0000259" key="4">
    <source>
        <dbReference type="Pfam" id="PF04321"/>
    </source>
</evidence>
<dbReference type="InterPro" id="IPR005913">
    <property type="entry name" value="dTDP_dehydrorham_reduct"/>
</dbReference>
<dbReference type="PATRIC" id="fig|1408189.4.peg.548"/>
<protein>
    <recommendedName>
        <fullName evidence="2">dTDP-4-dehydrorhamnose reductase</fullName>
        <ecNumber evidence="2">1.1.1.133</ecNumber>
    </recommendedName>
</protein>
<evidence type="ECO:0000256" key="1">
    <source>
        <dbReference type="ARBA" id="ARBA00010944"/>
    </source>
</evidence>
<dbReference type="GO" id="GO:0005829">
    <property type="term" value="C:cytosol"/>
    <property type="evidence" value="ECO:0007669"/>
    <property type="project" value="TreeGrafter"/>
</dbReference>
<keyword evidence="2" id="KW-0521">NADP</keyword>
<reference evidence="5 6" key="1">
    <citation type="submission" date="2013-10" db="EMBL/GenBank/DDBJ databases">
        <title>Complete genome sequence of Corynebacterium lactis DSM 45799(T), isolated from raw cow milk.</title>
        <authorList>
            <person name="Ruckert C."/>
            <person name="Albersmeier A."/>
            <person name="Lipski A."/>
            <person name="Kalinowski J."/>
        </authorList>
    </citation>
    <scope>NUCLEOTIDE SEQUENCE [LARGE SCALE GENOMIC DNA]</scope>
    <source>
        <strain evidence="5 6">RW2-5</strain>
    </source>
</reference>
<proteinExistence type="inferred from homology"/>
<dbReference type="STRING" id="1408189.CLAC_02750"/>
<sequence length="336" mass="34790">MTKITRTHSSTPQATPSTAAAAGAAAAAEQEISSPVSARRKAKVVIVGAAGQLGVALQACPQAEAFEVVALSRSQLDVASAESVASSDALSDASVIINAAAYTDVDGAETAPESAHLVNALGPKYLAARAKQEGAYLIHVSTDYVFGDVVHSGPPRPLQVDDDTVPNTMYGRTKLVGETNVVDSGADAVIVRTAWVWSGPTQPEAKDFVSTMIGLARGGTAEGSIINVVDDQRGNPTFVGDLAEGIWKLAERAVSGDAVRGVVHATGSGDATWLDVARAVFAAIGEDPGRVRACTSAEFPRPARRPAWSVLSPDSWLAAGLSPLPEWEATLRRVLS</sequence>
<comment type="pathway">
    <text evidence="2">Carbohydrate biosynthesis; dTDP-L-rhamnose biosynthesis.</text>
</comment>
<keyword evidence="6" id="KW-1185">Reference proteome</keyword>
<evidence type="ECO:0000256" key="3">
    <source>
        <dbReference type="SAM" id="MobiDB-lite"/>
    </source>
</evidence>
<keyword evidence="2" id="KW-0560">Oxidoreductase</keyword>
<evidence type="ECO:0000313" key="5">
    <source>
        <dbReference type="EMBL" id="ALA66830.1"/>
    </source>
</evidence>
<dbReference type="CDD" id="cd05254">
    <property type="entry name" value="dTDP_HR_like_SDR_e"/>
    <property type="match status" value="1"/>
</dbReference>
<dbReference type="AlphaFoldDB" id="A0A0K2GYH3"/>
<feature type="compositionally biased region" description="Polar residues" evidence="3">
    <location>
        <begin position="7"/>
        <end position="18"/>
    </location>
</feature>
<dbReference type="KEGG" id="clw:CLAC_02750"/>
<accession>A0A0K2GYH3</accession>
<dbReference type="InterPro" id="IPR036291">
    <property type="entry name" value="NAD(P)-bd_dom_sf"/>
</dbReference>
<dbReference type="PANTHER" id="PTHR10491:SF4">
    <property type="entry name" value="METHIONINE ADENOSYLTRANSFERASE 2 SUBUNIT BETA"/>
    <property type="match status" value="1"/>
</dbReference>
<organism evidence="5 6">
    <name type="scientific">Corynebacterium lactis RW2-5</name>
    <dbReference type="NCBI Taxonomy" id="1408189"/>
    <lineage>
        <taxon>Bacteria</taxon>
        <taxon>Bacillati</taxon>
        <taxon>Actinomycetota</taxon>
        <taxon>Actinomycetes</taxon>
        <taxon>Mycobacteriales</taxon>
        <taxon>Corynebacteriaceae</taxon>
        <taxon>Corynebacterium</taxon>
    </lineage>
</organism>
<dbReference type="EC" id="1.1.1.133" evidence="2"/>
<dbReference type="Gene3D" id="3.90.25.10">
    <property type="entry name" value="UDP-galactose 4-epimerase, domain 1"/>
    <property type="match status" value="1"/>
</dbReference>
<dbReference type="SUPFAM" id="SSF51735">
    <property type="entry name" value="NAD(P)-binding Rossmann-fold domains"/>
    <property type="match status" value="1"/>
</dbReference>
<dbReference type="PANTHER" id="PTHR10491">
    <property type="entry name" value="DTDP-4-DEHYDRORHAMNOSE REDUCTASE"/>
    <property type="match status" value="1"/>
</dbReference>
<name>A0A0K2GYH3_9CORY</name>
<dbReference type="RefSeq" id="WP_053411584.1">
    <property type="nucleotide sequence ID" value="NZ_CP006841.1"/>
</dbReference>
<evidence type="ECO:0000313" key="6">
    <source>
        <dbReference type="Proteomes" id="UP000058446"/>
    </source>
</evidence>
<evidence type="ECO:0000256" key="2">
    <source>
        <dbReference type="RuleBase" id="RU364082"/>
    </source>
</evidence>
<dbReference type="OrthoDB" id="9803892at2"/>
<dbReference type="NCBIfam" id="TIGR01214">
    <property type="entry name" value="rmlD"/>
    <property type="match status" value="1"/>
</dbReference>
<dbReference type="GO" id="GO:0019305">
    <property type="term" value="P:dTDP-rhamnose biosynthetic process"/>
    <property type="evidence" value="ECO:0007669"/>
    <property type="project" value="UniProtKB-UniPathway"/>
</dbReference>
<dbReference type="EMBL" id="CP006841">
    <property type="protein sequence ID" value="ALA66830.1"/>
    <property type="molecule type" value="Genomic_DNA"/>
</dbReference>
<dbReference type="InterPro" id="IPR029903">
    <property type="entry name" value="RmlD-like-bd"/>
</dbReference>
<comment type="function">
    <text evidence="2">Catalyzes the reduction of dTDP-6-deoxy-L-lyxo-4-hexulose to yield dTDP-L-rhamnose.</text>
</comment>
<feature type="domain" description="RmlD-like substrate binding" evidence="4">
    <location>
        <begin position="43"/>
        <end position="335"/>
    </location>
</feature>
<dbReference type="Pfam" id="PF04321">
    <property type="entry name" value="RmlD_sub_bind"/>
    <property type="match status" value="1"/>
</dbReference>